<dbReference type="GO" id="GO:0005886">
    <property type="term" value="C:plasma membrane"/>
    <property type="evidence" value="ECO:0007669"/>
    <property type="project" value="UniProtKB-SubCell"/>
</dbReference>
<dbReference type="EC" id="2.7.13.3" evidence="3"/>
<feature type="transmembrane region" description="Helical" evidence="13">
    <location>
        <begin position="202"/>
        <end position="225"/>
    </location>
</feature>
<feature type="transmembrane region" description="Helical" evidence="13">
    <location>
        <begin position="237"/>
        <end position="258"/>
    </location>
</feature>
<dbReference type="Pfam" id="PF05231">
    <property type="entry name" value="MASE1"/>
    <property type="match status" value="1"/>
</dbReference>
<comment type="caution">
    <text evidence="15">The sequence shown here is derived from an EMBL/GenBank/DDBJ whole genome shotgun (WGS) entry which is preliminary data.</text>
</comment>
<dbReference type="AlphaFoldDB" id="A0A417Y3X9"/>
<evidence type="ECO:0000256" key="13">
    <source>
        <dbReference type="SAM" id="Phobius"/>
    </source>
</evidence>
<dbReference type="InterPro" id="IPR036890">
    <property type="entry name" value="HATPase_C_sf"/>
</dbReference>
<dbReference type="Gene3D" id="3.30.565.10">
    <property type="entry name" value="Histidine kinase-like ATPase, C-terminal domain"/>
    <property type="match status" value="1"/>
</dbReference>
<dbReference type="InterPro" id="IPR007895">
    <property type="entry name" value="MASE1"/>
</dbReference>
<sequence length="556" mass="58481">MEKVRQHTVLGIAVATALYVAAALIGRATAVDDRSMSLVWPATGVAVLWFLTLTRRTTAVVSAVLVTAATLAVNVATRSGPADLIAVPIAANLAQVALVVFLVRRWCPELGRRGGRPPLETPGSLLRFLGAAALGCLLGTLLGFAGLELAGATFSPASALTWWGRNVCGVLAVGTTGLLLVHRLTNRPSPKTPSGSRALEALTAIAATVSIAGLDYGTGLPFAFLLPAITVWAGLRFPPLVVSLHAVLGGLAIIWLTLTGHGLFTEADSATGNALLAQLFAGMTIMIGLFLSSGRQQSIGLSAELAQRQRDLEAFARRAAHDLQQPLMVIDGWAGLLDTQLAATPQNSAQRARELEMLRRIQASTGQMRHLVAGLLADAIARDGKVAEGRVDLAVLAVEIAESRGQADVIRVEAIPPVAGDAPLLRGLLDNLIGNALKYVAPGERPQVEVTGRCHWDGMVWVSVADRGIGLPVGSHDAIFDEFTRAHGDAYPGTGLGLSICRRIVERHGGDITARSRRSGPGIAVEFRLPPWQSPSSEPITTTRAAIPVLASTERH</sequence>
<keyword evidence="7 13" id="KW-0812">Transmembrane</keyword>
<dbReference type="Pfam" id="PF02518">
    <property type="entry name" value="HATPase_c"/>
    <property type="match status" value="1"/>
</dbReference>
<evidence type="ECO:0000256" key="6">
    <source>
        <dbReference type="ARBA" id="ARBA00022679"/>
    </source>
</evidence>
<dbReference type="PANTHER" id="PTHR42878:SF15">
    <property type="entry name" value="BACTERIOPHYTOCHROME"/>
    <property type="match status" value="1"/>
</dbReference>
<keyword evidence="9 13" id="KW-1133">Transmembrane helix</keyword>
<dbReference type="EMBL" id="QXGH01000013">
    <property type="protein sequence ID" value="RHW27305.1"/>
    <property type="molecule type" value="Genomic_DNA"/>
</dbReference>
<feature type="transmembrane region" description="Helical" evidence="13">
    <location>
        <begin position="7"/>
        <end position="25"/>
    </location>
</feature>
<evidence type="ECO:0000256" key="12">
    <source>
        <dbReference type="ARBA" id="ARBA00039401"/>
    </source>
</evidence>
<dbReference type="InterPro" id="IPR036097">
    <property type="entry name" value="HisK_dim/P_sf"/>
</dbReference>
<feature type="transmembrane region" description="Helical" evidence="13">
    <location>
        <begin position="60"/>
        <end position="78"/>
    </location>
</feature>
<proteinExistence type="predicted"/>
<dbReference type="GO" id="GO:0030295">
    <property type="term" value="F:protein kinase activator activity"/>
    <property type="evidence" value="ECO:0007669"/>
    <property type="project" value="TreeGrafter"/>
</dbReference>
<dbReference type="SUPFAM" id="SSF47384">
    <property type="entry name" value="Homodimeric domain of signal transducing histidine kinase"/>
    <property type="match status" value="1"/>
</dbReference>
<evidence type="ECO:0000313" key="16">
    <source>
        <dbReference type="Proteomes" id="UP000283644"/>
    </source>
</evidence>
<dbReference type="InterPro" id="IPR050351">
    <property type="entry name" value="BphY/WalK/GraS-like"/>
</dbReference>
<keyword evidence="4" id="KW-1003">Cell membrane</keyword>
<feature type="transmembrane region" description="Helical" evidence="13">
    <location>
        <begin position="162"/>
        <end position="181"/>
    </location>
</feature>
<keyword evidence="10" id="KW-0902">Two-component regulatory system</keyword>
<accession>A0A417Y3X9</accession>
<feature type="transmembrane region" description="Helical" evidence="13">
    <location>
        <begin position="84"/>
        <end position="103"/>
    </location>
</feature>
<gene>
    <name evidence="15" type="ORF">D0Z08_09085</name>
</gene>
<dbReference type="InterPro" id="IPR003594">
    <property type="entry name" value="HATPase_dom"/>
</dbReference>
<evidence type="ECO:0000256" key="3">
    <source>
        <dbReference type="ARBA" id="ARBA00012438"/>
    </source>
</evidence>
<evidence type="ECO:0000256" key="8">
    <source>
        <dbReference type="ARBA" id="ARBA00022777"/>
    </source>
</evidence>
<name>A0A417Y3X9_9ACTN</name>
<evidence type="ECO:0000256" key="7">
    <source>
        <dbReference type="ARBA" id="ARBA00022692"/>
    </source>
</evidence>
<keyword evidence="5" id="KW-0597">Phosphoprotein</keyword>
<feature type="transmembrane region" description="Helical" evidence="13">
    <location>
        <begin position="124"/>
        <end position="147"/>
    </location>
</feature>
<evidence type="ECO:0000256" key="1">
    <source>
        <dbReference type="ARBA" id="ARBA00000085"/>
    </source>
</evidence>
<dbReference type="GO" id="GO:0000156">
    <property type="term" value="F:phosphorelay response regulator activity"/>
    <property type="evidence" value="ECO:0007669"/>
    <property type="project" value="TreeGrafter"/>
</dbReference>
<evidence type="ECO:0000313" key="15">
    <source>
        <dbReference type="EMBL" id="RHW27305.1"/>
    </source>
</evidence>
<dbReference type="CDD" id="cd00075">
    <property type="entry name" value="HATPase"/>
    <property type="match status" value="1"/>
</dbReference>
<evidence type="ECO:0000256" key="10">
    <source>
        <dbReference type="ARBA" id="ARBA00023012"/>
    </source>
</evidence>
<dbReference type="SMART" id="SM00387">
    <property type="entry name" value="HATPase_c"/>
    <property type="match status" value="1"/>
</dbReference>
<dbReference type="InterPro" id="IPR005467">
    <property type="entry name" value="His_kinase_dom"/>
</dbReference>
<protein>
    <recommendedName>
        <fullName evidence="12">Sensor-like histidine kinase SenX3</fullName>
        <ecNumber evidence="3">2.7.13.3</ecNumber>
    </recommendedName>
</protein>
<feature type="domain" description="Histidine kinase" evidence="14">
    <location>
        <begin position="318"/>
        <end position="533"/>
    </location>
</feature>
<dbReference type="OrthoDB" id="5241402at2"/>
<keyword evidence="6" id="KW-0808">Transferase</keyword>
<organism evidence="15 16">
    <name type="scientific">Nocardioides immobilis</name>
    <dbReference type="NCBI Taxonomy" id="2049295"/>
    <lineage>
        <taxon>Bacteria</taxon>
        <taxon>Bacillati</taxon>
        <taxon>Actinomycetota</taxon>
        <taxon>Actinomycetes</taxon>
        <taxon>Propionibacteriales</taxon>
        <taxon>Nocardioidaceae</taxon>
        <taxon>Nocardioides</taxon>
    </lineage>
</organism>
<evidence type="ECO:0000256" key="4">
    <source>
        <dbReference type="ARBA" id="ARBA00022475"/>
    </source>
</evidence>
<dbReference type="PANTHER" id="PTHR42878">
    <property type="entry name" value="TWO-COMPONENT HISTIDINE KINASE"/>
    <property type="match status" value="1"/>
</dbReference>
<comment type="catalytic activity">
    <reaction evidence="1">
        <text>ATP + protein L-histidine = ADP + protein N-phospho-L-histidine.</text>
        <dbReference type="EC" id="2.7.13.3"/>
    </reaction>
</comment>
<feature type="transmembrane region" description="Helical" evidence="13">
    <location>
        <begin position="37"/>
        <end position="53"/>
    </location>
</feature>
<dbReference type="SUPFAM" id="SSF55874">
    <property type="entry name" value="ATPase domain of HSP90 chaperone/DNA topoisomerase II/histidine kinase"/>
    <property type="match status" value="1"/>
</dbReference>
<dbReference type="PROSITE" id="PS50109">
    <property type="entry name" value="HIS_KIN"/>
    <property type="match status" value="1"/>
</dbReference>
<dbReference type="InterPro" id="IPR003661">
    <property type="entry name" value="HisK_dim/P_dom"/>
</dbReference>
<dbReference type="InterPro" id="IPR004358">
    <property type="entry name" value="Sig_transdc_His_kin-like_C"/>
</dbReference>
<dbReference type="SMART" id="SM00388">
    <property type="entry name" value="HisKA"/>
    <property type="match status" value="1"/>
</dbReference>
<reference evidence="15 16" key="1">
    <citation type="submission" date="2018-09" db="EMBL/GenBank/DDBJ databases">
        <title>Genome sequencing of Nocardioides immobilis CCTCC AB 2017083 for comparison to Nocardioides silvaticus.</title>
        <authorList>
            <person name="Li C."/>
            <person name="Wang G."/>
        </authorList>
    </citation>
    <scope>NUCLEOTIDE SEQUENCE [LARGE SCALE GENOMIC DNA]</scope>
    <source>
        <strain evidence="15 16">CCTCC AB 2017083</strain>
    </source>
</reference>
<dbReference type="Proteomes" id="UP000283644">
    <property type="component" value="Unassembled WGS sequence"/>
</dbReference>
<evidence type="ECO:0000256" key="11">
    <source>
        <dbReference type="ARBA" id="ARBA00023136"/>
    </source>
</evidence>
<keyword evidence="16" id="KW-1185">Reference proteome</keyword>
<evidence type="ECO:0000256" key="5">
    <source>
        <dbReference type="ARBA" id="ARBA00022553"/>
    </source>
</evidence>
<keyword evidence="11 13" id="KW-0472">Membrane</keyword>
<dbReference type="CDD" id="cd00082">
    <property type="entry name" value="HisKA"/>
    <property type="match status" value="1"/>
</dbReference>
<keyword evidence="8" id="KW-0418">Kinase</keyword>
<dbReference type="GO" id="GO:0000155">
    <property type="term" value="F:phosphorelay sensor kinase activity"/>
    <property type="evidence" value="ECO:0007669"/>
    <property type="project" value="InterPro"/>
</dbReference>
<dbReference type="RefSeq" id="WP_118924849.1">
    <property type="nucleotide sequence ID" value="NZ_QXGH01000013.1"/>
</dbReference>
<dbReference type="GO" id="GO:0007234">
    <property type="term" value="P:osmosensory signaling via phosphorelay pathway"/>
    <property type="evidence" value="ECO:0007669"/>
    <property type="project" value="TreeGrafter"/>
</dbReference>
<dbReference type="Gene3D" id="1.10.287.130">
    <property type="match status" value="1"/>
</dbReference>
<feature type="transmembrane region" description="Helical" evidence="13">
    <location>
        <begin position="270"/>
        <end position="291"/>
    </location>
</feature>
<evidence type="ECO:0000256" key="9">
    <source>
        <dbReference type="ARBA" id="ARBA00022989"/>
    </source>
</evidence>
<evidence type="ECO:0000259" key="14">
    <source>
        <dbReference type="PROSITE" id="PS50109"/>
    </source>
</evidence>
<dbReference type="PRINTS" id="PR00344">
    <property type="entry name" value="BCTRLSENSOR"/>
</dbReference>
<evidence type="ECO:0000256" key="2">
    <source>
        <dbReference type="ARBA" id="ARBA00004651"/>
    </source>
</evidence>
<comment type="subcellular location">
    <subcellularLocation>
        <location evidence="2">Cell membrane</location>
        <topology evidence="2">Multi-pass membrane protein</topology>
    </subcellularLocation>
</comment>